<reference evidence="5 6" key="1">
    <citation type="submission" date="2017-10" db="EMBL/GenBank/DDBJ databases">
        <title>Complete Genome Sequence of Faecalibacterium prausnitzii isolated from the gut of healthy adult Indian.</title>
        <authorList>
            <person name="Bag S."/>
            <person name="Ghosh T.S."/>
            <person name="Das B."/>
        </authorList>
    </citation>
    <scope>NUCLEOTIDE SEQUENCE [LARGE SCALE GENOMIC DNA]</scope>
    <source>
        <strain evidence="5 6">Indica</strain>
    </source>
</reference>
<evidence type="ECO:0000313" key="5">
    <source>
        <dbReference type="EMBL" id="ATL89479.1"/>
    </source>
</evidence>
<evidence type="ECO:0000313" key="6">
    <source>
        <dbReference type="Proteomes" id="UP000223709"/>
    </source>
</evidence>
<evidence type="ECO:0000259" key="4">
    <source>
        <dbReference type="PROSITE" id="PS50893"/>
    </source>
</evidence>
<accession>A0A291T8L6</accession>
<dbReference type="PROSITE" id="PS50893">
    <property type="entry name" value="ABC_TRANSPORTER_2"/>
    <property type="match status" value="1"/>
</dbReference>
<dbReference type="Pfam" id="PF00005">
    <property type="entry name" value="ABC_tran"/>
    <property type="match status" value="1"/>
</dbReference>
<dbReference type="SUPFAM" id="SSF52540">
    <property type="entry name" value="P-loop containing nucleoside triphosphate hydrolases"/>
    <property type="match status" value="1"/>
</dbReference>
<dbReference type="GO" id="GO:0016887">
    <property type="term" value="F:ATP hydrolysis activity"/>
    <property type="evidence" value="ECO:0007669"/>
    <property type="project" value="InterPro"/>
</dbReference>
<evidence type="ECO:0000256" key="1">
    <source>
        <dbReference type="ARBA" id="ARBA00022448"/>
    </source>
</evidence>
<dbReference type="RefSeq" id="WP_098922884.1">
    <property type="nucleotide sequence ID" value="NZ_CP023819.1"/>
</dbReference>
<dbReference type="AlphaFoldDB" id="A0A291T8L6"/>
<evidence type="ECO:0000256" key="3">
    <source>
        <dbReference type="ARBA" id="ARBA00022840"/>
    </source>
</evidence>
<name>A0A291T8L6_9FIRM</name>
<dbReference type="InterPro" id="IPR051782">
    <property type="entry name" value="ABC_Transporter_VariousFunc"/>
</dbReference>
<evidence type="ECO:0000256" key="2">
    <source>
        <dbReference type="ARBA" id="ARBA00022741"/>
    </source>
</evidence>
<dbReference type="GO" id="GO:0005524">
    <property type="term" value="F:ATP binding"/>
    <property type="evidence" value="ECO:0007669"/>
    <property type="project" value="UniProtKB-KW"/>
</dbReference>
<dbReference type="SMART" id="SM00382">
    <property type="entry name" value="AAA"/>
    <property type="match status" value="1"/>
</dbReference>
<dbReference type="Gene3D" id="3.40.50.300">
    <property type="entry name" value="P-loop containing nucleotide triphosphate hydrolases"/>
    <property type="match status" value="1"/>
</dbReference>
<organism evidence="5 6">
    <name type="scientific">Faecalibacterium prausnitzii</name>
    <dbReference type="NCBI Taxonomy" id="853"/>
    <lineage>
        <taxon>Bacteria</taxon>
        <taxon>Bacillati</taxon>
        <taxon>Bacillota</taxon>
        <taxon>Clostridia</taxon>
        <taxon>Eubacteriales</taxon>
        <taxon>Oscillospiraceae</taxon>
        <taxon>Faecalibacterium</taxon>
    </lineage>
</organism>
<gene>
    <name evidence="5" type="ORF">CRH10_03700</name>
</gene>
<protein>
    <submittedName>
        <fullName evidence="5">ABC transporter</fullName>
    </submittedName>
</protein>
<keyword evidence="3" id="KW-0067">ATP-binding</keyword>
<dbReference type="InterPro" id="IPR027417">
    <property type="entry name" value="P-loop_NTPase"/>
</dbReference>
<sequence>MSKVLTCEKLTKVYGKEKTALDGIDLELDFGRIVGLLGPNGSGKTTLLKLANGLLQPTEGRIRIAGMAPGPETKELVSYLPDADWLPDWMRVEELVEMFRDFYGTPSQAKAYIGFDADKANEMLARLNIAPNARLKTLSKGNKEKVQLVLAMSRNARLYLLDEPIGGVDPAARDYILNTIISNYSKDATVVISTHLIEDIEPVLDEAVFLKDGKIFAHRAVDDIRETEGKSVDAYFREVFKC</sequence>
<proteinExistence type="predicted"/>
<dbReference type="PANTHER" id="PTHR42939:SF1">
    <property type="entry name" value="ABC TRANSPORTER ATP-BINDING PROTEIN ALBC-RELATED"/>
    <property type="match status" value="1"/>
</dbReference>
<dbReference type="InterPro" id="IPR003439">
    <property type="entry name" value="ABC_transporter-like_ATP-bd"/>
</dbReference>
<dbReference type="InterPro" id="IPR003593">
    <property type="entry name" value="AAA+_ATPase"/>
</dbReference>
<keyword evidence="1" id="KW-0813">Transport</keyword>
<dbReference type="PANTHER" id="PTHR42939">
    <property type="entry name" value="ABC TRANSPORTER ATP-BINDING PROTEIN ALBC-RELATED"/>
    <property type="match status" value="1"/>
</dbReference>
<dbReference type="CDD" id="cd03230">
    <property type="entry name" value="ABC_DR_subfamily_A"/>
    <property type="match status" value="1"/>
</dbReference>
<feature type="domain" description="ABC transporter" evidence="4">
    <location>
        <begin position="5"/>
        <end position="237"/>
    </location>
</feature>
<keyword evidence="2" id="KW-0547">Nucleotide-binding</keyword>
<dbReference type="Proteomes" id="UP000223709">
    <property type="component" value="Chromosome"/>
</dbReference>
<dbReference type="EMBL" id="CP023819">
    <property type="protein sequence ID" value="ATL89479.1"/>
    <property type="molecule type" value="Genomic_DNA"/>
</dbReference>